<feature type="transmembrane region" description="Helical" evidence="2">
    <location>
        <begin position="6"/>
        <end position="29"/>
    </location>
</feature>
<dbReference type="AlphaFoldDB" id="A0A0C7NLU2"/>
<evidence type="ECO:0000259" key="3">
    <source>
        <dbReference type="Pfam" id="PF01558"/>
    </source>
</evidence>
<keyword evidence="2" id="KW-0812">Transmembrane</keyword>
<evidence type="ECO:0000256" key="1">
    <source>
        <dbReference type="ARBA" id="ARBA00023002"/>
    </source>
</evidence>
<dbReference type="Proteomes" id="UP000032809">
    <property type="component" value="Chromosome I"/>
</dbReference>
<gene>
    <name evidence="4" type="primary">vorC</name>
    <name evidence="4" type="ORF">DTL3_1567</name>
</gene>
<dbReference type="STRING" id="1006576.DTL3_1567"/>
<dbReference type="OrthoDB" id="9789125at2"/>
<feature type="domain" description="Pyruvate/ketoisovalerate oxidoreductase catalytic" evidence="3">
    <location>
        <begin position="12"/>
        <end position="175"/>
    </location>
</feature>
<keyword evidence="5" id="KW-1185">Reference proteome</keyword>
<dbReference type="InterPro" id="IPR002869">
    <property type="entry name" value="Pyrv_flavodox_OxRed_cen"/>
</dbReference>
<dbReference type="Gene3D" id="3.40.920.10">
    <property type="entry name" value="Pyruvate-ferredoxin oxidoreductase, PFOR, domain III"/>
    <property type="match status" value="1"/>
</dbReference>
<protein>
    <submittedName>
        <fullName evidence="4">Pyruvate/ketoisovalerate oxidoreductase</fullName>
        <ecNumber evidence="4">1.2.7.7</ecNumber>
    </submittedName>
</protein>
<dbReference type="PANTHER" id="PTHR42730:SF1">
    <property type="entry name" value="2-OXOGLUTARATE SYNTHASE SUBUNIT KORC"/>
    <property type="match status" value="1"/>
</dbReference>
<evidence type="ECO:0000313" key="4">
    <source>
        <dbReference type="EMBL" id="CEP78856.1"/>
    </source>
</evidence>
<dbReference type="InterPro" id="IPR019752">
    <property type="entry name" value="Pyrv/ketoisovalerate_OxRed_cat"/>
</dbReference>
<dbReference type="NCBIfam" id="TIGR02175">
    <property type="entry name" value="PorC_KorC"/>
    <property type="match status" value="1"/>
</dbReference>
<evidence type="ECO:0000313" key="5">
    <source>
        <dbReference type="Proteomes" id="UP000032809"/>
    </source>
</evidence>
<name>A0A0C7NLU2_DEFTU</name>
<dbReference type="InterPro" id="IPR052554">
    <property type="entry name" value="2-oxoglutarate_synth_KorC"/>
</dbReference>
<keyword evidence="4" id="KW-0670">Pyruvate</keyword>
<dbReference type="InterPro" id="IPR011894">
    <property type="entry name" value="PorC_KorC"/>
</dbReference>
<reference evidence="5" key="1">
    <citation type="submission" date="2014-11" db="EMBL/GenBank/DDBJ databases">
        <authorList>
            <person name="Wibberg D."/>
        </authorList>
    </citation>
    <scope>NUCLEOTIDE SEQUENCE [LARGE SCALE GENOMIC DNA]</scope>
    <source>
        <strain evidence="5">L3</strain>
    </source>
</reference>
<keyword evidence="2" id="KW-1133">Transmembrane helix</keyword>
<dbReference type="GO" id="GO:0043807">
    <property type="term" value="F:3-methyl-2-oxobutanoate dehydrogenase (ferredoxin) activity"/>
    <property type="evidence" value="ECO:0007669"/>
    <property type="project" value="UniProtKB-EC"/>
</dbReference>
<dbReference type="EC" id="1.2.7.7" evidence="4"/>
<dbReference type="RefSeq" id="WP_045088225.1">
    <property type="nucleotide sequence ID" value="NZ_LN824141.1"/>
</dbReference>
<proteinExistence type="predicted"/>
<dbReference type="EMBL" id="LN824141">
    <property type="protein sequence ID" value="CEP78856.1"/>
    <property type="molecule type" value="Genomic_DNA"/>
</dbReference>
<keyword evidence="2" id="KW-0472">Membrane</keyword>
<organism evidence="4 5">
    <name type="scientific">Defluviitoga tunisiensis</name>
    <dbReference type="NCBI Taxonomy" id="1006576"/>
    <lineage>
        <taxon>Bacteria</taxon>
        <taxon>Thermotogati</taxon>
        <taxon>Thermotogota</taxon>
        <taxon>Thermotogae</taxon>
        <taxon>Petrotogales</taxon>
        <taxon>Petrotogaceae</taxon>
        <taxon>Defluviitoga</taxon>
    </lineage>
</organism>
<keyword evidence="1 4" id="KW-0560">Oxidoreductase</keyword>
<dbReference type="HOGENOM" id="CLU_087284_0_1_0"/>
<dbReference type="PANTHER" id="PTHR42730">
    <property type="entry name" value="2-OXOGLUTARATE SYNTHASE SUBUNIT KORC"/>
    <property type="match status" value="1"/>
</dbReference>
<dbReference type="KEGG" id="dtn:DTL3_1567"/>
<dbReference type="SUPFAM" id="SSF53323">
    <property type="entry name" value="Pyruvate-ferredoxin oxidoreductase, PFOR, domain III"/>
    <property type="match status" value="1"/>
</dbReference>
<dbReference type="Pfam" id="PF01558">
    <property type="entry name" value="POR"/>
    <property type="match status" value="1"/>
</dbReference>
<sequence length="180" mass="19610">MAYHSVIAAGFGGQGVMLFGQILSMAAMFDGKFTTWLPSFGPEMRGGTANCTIIISDDYIASPVVDEPSEVVAFNLPSMIKFEKTLKENGILIINSSVIDKRPHREDIKIIKIPANSIADELGNIKVSNMVMLGAYLKATKAVSFKSVEKALQERLTGKKNEMININLEAIKAGMKEVVK</sequence>
<accession>A0A0C7NLU2</accession>
<evidence type="ECO:0000256" key="2">
    <source>
        <dbReference type="SAM" id="Phobius"/>
    </source>
</evidence>
<dbReference type="PATRIC" id="fig|1006576.9.peg.1563"/>